<feature type="region of interest" description="Disordered" evidence="1">
    <location>
        <begin position="274"/>
        <end position="307"/>
    </location>
</feature>
<keyword evidence="3" id="KW-1185">Reference proteome</keyword>
<feature type="compositionally biased region" description="Basic and acidic residues" evidence="1">
    <location>
        <begin position="472"/>
        <end position="484"/>
    </location>
</feature>
<dbReference type="OMA" id="SKWDGVP"/>
<feature type="compositionally biased region" description="Low complexity" evidence="1">
    <location>
        <begin position="27"/>
        <end position="43"/>
    </location>
</feature>
<reference evidence="3" key="1">
    <citation type="journal article" date="2011" name="Nat. Commun.">
        <title>Effector diversification within compartments of the Leptosphaeria maculans genome affected by Repeat-Induced Point mutations.</title>
        <authorList>
            <person name="Rouxel T."/>
            <person name="Grandaubert J."/>
            <person name="Hane J.K."/>
            <person name="Hoede C."/>
            <person name="van de Wouw A.P."/>
            <person name="Couloux A."/>
            <person name="Dominguez V."/>
            <person name="Anthouard V."/>
            <person name="Bally P."/>
            <person name="Bourras S."/>
            <person name="Cozijnsen A.J."/>
            <person name="Ciuffetti L.M."/>
            <person name="Degrave A."/>
            <person name="Dilmaghani A."/>
            <person name="Duret L."/>
            <person name="Fudal I."/>
            <person name="Goodwin S.B."/>
            <person name="Gout L."/>
            <person name="Glaser N."/>
            <person name="Linglin J."/>
            <person name="Kema G.H.J."/>
            <person name="Lapalu N."/>
            <person name="Lawrence C.B."/>
            <person name="May K."/>
            <person name="Meyer M."/>
            <person name="Ollivier B."/>
            <person name="Poulain J."/>
            <person name="Schoch C.L."/>
            <person name="Simon A."/>
            <person name="Spatafora J.W."/>
            <person name="Stachowiak A."/>
            <person name="Turgeon B.G."/>
            <person name="Tyler B.M."/>
            <person name="Vincent D."/>
            <person name="Weissenbach J."/>
            <person name="Amselem J."/>
            <person name="Quesneville H."/>
            <person name="Oliver R.P."/>
            <person name="Wincker P."/>
            <person name="Balesdent M.-H."/>
            <person name="Howlett B.J."/>
        </authorList>
    </citation>
    <scope>NUCLEOTIDE SEQUENCE [LARGE SCALE GENOMIC DNA]</scope>
    <source>
        <strain evidence="3">JN3 / isolate v23.1.3 / race Av1-4-5-6-7-8</strain>
    </source>
</reference>
<name>E4ZVS6_LEPMJ</name>
<feature type="compositionally biased region" description="Polar residues" evidence="1">
    <location>
        <begin position="452"/>
        <end position="468"/>
    </location>
</feature>
<protein>
    <recommendedName>
        <fullName evidence="4">Ca2+-modulated nonselective cation channel polycystin</fullName>
    </recommendedName>
</protein>
<feature type="compositionally biased region" description="Low complexity" evidence="1">
    <location>
        <begin position="70"/>
        <end position="91"/>
    </location>
</feature>
<feature type="region of interest" description="Disordered" evidence="1">
    <location>
        <begin position="445"/>
        <end position="517"/>
    </location>
</feature>
<evidence type="ECO:0000256" key="1">
    <source>
        <dbReference type="SAM" id="MobiDB-lite"/>
    </source>
</evidence>
<dbReference type="AlphaFoldDB" id="E4ZVS6"/>
<dbReference type="HOGENOM" id="CLU_551117_0_0_1"/>
<dbReference type="InParanoid" id="E4ZVS6"/>
<feature type="region of interest" description="Disordered" evidence="1">
    <location>
        <begin position="137"/>
        <end position="186"/>
    </location>
</feature>
<sequence>MAPTVDLTAHRPPARIPKLRYRNPLPSDGQSSLSSHLSQHTGSVSTSVLDRSTTPGSNPASSRSRPSFDTASLSSPSLASTLSSTASSDASRSSRKKKKAGSVLSFLSLKEPSQSALDQFADQQCKQAADKKGSIAAPFRSTGNYANQKLPPHVPKVNSKWDGVPDLKKNRSSTASASSKDNRSSVISRGTFATHLRGITWNESRLTVMTDGTRNPPNSMISSALSTSNLPGGDGARTWSPSTTALPEISYYFPDAGEQSEKLPFMTTVERRSSTELAPRLSDSTACTESSIDESLDFRPDSPASSTYSINTAIRDAADNIFRKLNDQPQQNPCKEDARALQSPEEDGVPDSHNFLFSDQPIIETGKNDSPVAESPIVSSPAAPTAVPHYAPVHPVLNSNRSNSSGSRPPTFRSSSMPSYRRIPSASALPTLYEVSLASSTESLGTVRDYDNSNGEGDTHSIAPSTVAPSELSKHWYESPRERLGLGGRLKMNDISPWNSQEETRAPRVLRPRSAEI</sequence>
<dbReference type="VEuPathDB" id="FungiDB:LEMA_P028540.1"/>
<organism evidence="3">
    <name type="scientific">Leptosphaeria maculans (strain JN3 / isolate v23.1.3 / race Av1-4-5-6-7-8)</name>
    <name type="common">Blackleg fungus</name>
    <name type="synonym">Phoma lingam</name>
    <dbReference type="NCBI Taxonomy" id="985895"/>
    <lineage>
        <taxon>Eukaryota</taxon>
        <taxon>Fungi</taxon>
        <taxon>Dikarya</taxon>
        <taxon>Ascomycota</taxon>
        <taxon>Pezizomycotina</taxon>
        <taxon>Dothideomycetes</taxon>
        <taxon>Pleosporomycetidae</taxon>
        <taxon>Pleosporales</taxon>
        <taxon>Pleosporineae</taxon>
        <taxon>Leptosphaeriaceae</taxon>
        <taxon>Plenodomus</taxon>
        <taxon>Plenodomus lingam/Leptosphaeria maculans species complex</taxon>
    </lineage>
</organism>
<feature type="compositionally biased region" description="Low complexity" evidence="1">
    <location>
        <begin position="398"/>
        <end position="408"/>
    </location>
</feature>
<evidence type="ECO:0000313" key="3">
    <source>
        <dbReference type="Proteomes" id="UP000002668"/>
    </source>
</evidence>
<feature type="region of interest" description="Disordered" evidence="1">
    <location>
        <begin position="1"/>
        <end position="102"/>
    </location>
</feature>
<evidence type="ECO:0000313" key="2">
    <source>
        <dbReference type="EMBL" id="CBX95702.1"/>
    </source>
</evidence>
<dbReference type="EMBL" id="FP929127">
    <property type="protein sequence ID" value="CBX95702.1"/>
    <property type="molecule type" value="Genomic_DNA"/>
</dbReference>
<feature type="compositionally biased region" description="Polar residues" evidence="1">
    <location>
        <begin position="44"/>
        <end position="69"/>
    </location>
</feature>
<feature type="compositionally biased region" description="Polar residues" evidence="1">
    <location>
        <begin position="172"/>
        <end position="186"/>
    </location>
</feature>
<dbReference type="Proteomes" id="UP000002668">
    <property type="component" value="Genome"/>
</dbReference>
<evidence type="ECO:0008006" key="4">
    <source>
        <dbReference type="Google" id="ProtNLM"/>
    </source>
</evidence>
<accession>E4ZVS6</accession>
<feature type="region of interest" description="Disordered" evidence="1">
    <location>
        <begin position="327"/>
        <end position="421"/>
    </location>
</feature>
<gene>
    <name evidence="2" type="ORF">LEMA_P028540.1</name>
</gene>
<dbReference type="OrthoDB" id="4117770at2759"/>
<dbReference type="eggNOG" id="ENOG502SUCZ">
    <property type="taxonomic scope" value="Eukaryota"/>
</dbReference>
<dbReference type="GeneID" id="13288348"/>
<proteinExistence type="predicted"/>